<protein>
    <submittedName>
        <fullName evidence="2">Uncharacterized protein</fullName>
    </submittedName>
</protein>
<evidence type="ECO:0000313" key="3">
    <source>
        <dbReference type="Proteomes" id="UP000070529"/>
    </source>
</evidence>
<keyword evidence="1" id="KW-0812">Transmembrane</keyword>
<evidence type="ECO:0000313" key="2">
    <source>
        <dbReference type="EMBL" id="KXF81599.1"/>
    </source>
</evidence>
<organism evidence="2 3">
    <name type="scientific">Enterovibrio coralii</name>
    <dbReference type="NCBI Taxonomy" id="294935"/>
    <lineage>
        <taxon>Bacteria</taxon>
        <taxon>Pseudomonadati</taxon>
        <taxon>Pseudomonadota</taxon>
        <taxon>Gammaproteobacteria</taxon>
        <taxon>Vibrionales</taxon>
        <taxon>Vibrionaceae</taxon>
        <taxon>Enterovibrio</taxon>
    </lineage>
</organism>
<dbReference type="EMBL" id="LNTY01000034">
    <property type="protein sequence ID" value="KXF81599.1"/>
    <property type="molecule type" value="Genomic_DNA"/>
</dbReference>
<accession>A0A135I822</accession>
<keyword evidence="1" id="KW-1133">Transmembrane helix</keyword>
<keyword evidence="3" id="KW-1185">Reference proteome</keyword>
<feature type="transmembrane region" description="Helical" evidence="1">
    <location>
        <begin position="26"/>
        <end position="48"/>
    </location>
</feature>
<reference evidence="2 3" key="1">
    <citation type="submission" date="2015-11" db="EMBL/GenBank/DDBJ databases">
        <title>Genomic Taxonomy of the Vibrionaceae.</title>
        <authorList>
            <person name="Gomez-Gil B."/>
            <person name="Enciso-Ibarra J."/>
        </authorList>
    </citation>
    <scope>NUCLEOTIDE SEQUENCE [LARGE SCALE GENOMIC DNA]</scope>
    <source>
        <strain evidence="2 3">CAIM 912</strain>
    </source>
</reference>
<dbReference type="Proteomes" id="UP000070529">
    <property type="component" value="Unassembled WGS sequence"/>
</dbReference>
<dbReference type="OrthoDB" id="5918059at2"/>
<dbReference type="RefSeq" id="WP_067416929.1">
    <property type="nucleotide sequence ID" value="NZ_LNTY01000034.1"/>
</dbReference>
<sequence length="68" mass="7693">MLFTIISTVVAFSVVATLLSPNAPAWLQWVSWTYILIWVAIGLFAINADKIGKWADRKESELRSKLNK</sequence>
<comment type="caution">
    <text evidence="2">The sequence shown here is derived from an EMBL/GenBank/DDBJ whole genome shotgun (WGS) entry which is preliminary data.</text>
</comment>
<name>A0A135I822_9GAMM</name>
<dbReference type="AlphaFoldDB" id="A0A135I822"/>
<keyword evidence="1" id="KW-0472">Membrane</keyword>
<gene>
    <name evidence="2" type="ORF">ATN88_02675</name>
</gene>
<proteinExistence type="predicted"/>
<evidence type="ECO:0000256" key="1">
    <source>
        <dbReference type="SAM" id="Phobius"/>
    </source>
</evidence>